<dbReference type="InterPro" id="IPR036388">
    <property type="entry name" value="WH-like_DNA-bd_sf"/>
</dbReference>
<dbReference type="InterPro" id="IPR013324">
    <property type="entry name" value="RNA_pol_sigma_r3/r4-like"/>
</dbReference>
<evidence type="ECO:0000313" key="7">
    <source>
        <dbReference type="EMBL" id="NBJ94650.1"/>
    </source>
</evidence>
<dbReference type="EMBL" id="QZDT01000045">
    <property type="protein sequence ID" value="NBJ94650.1"/>
    <property type="molecule type" value="Genomic_DNA"/>
</dbReference>
<dbReference type="InterPro" id="IPR007627">
    <property type="entry name" value="RNA_pol_sigma70_r2"/>
</dbReference>
<dbReference type="RefSeq" id="WP_160561663.1">
    <property type="nucleotide sequence ID" value="NZ_QZDT01000045.1"/>
</dbReference>
<accession>A0A9X5BID0</accession>
<keyword evidence="2" id="KW-0805">Transcription regulation</keyword>
<dbReference type="Gene3D" id="1.10.1740.10">
    <property type="match status" value="1"/>
</dbReference>
<dbReference type="GO" id="GO:0016987">
    <property type="term" value="F:sigma factor activity"/>
    <property type="evidence" value="ECO:0007669"/>
    <property type="project" value="UniProtKB-KW"/>
</dbReference>
<evidence type="ECO:0000256" key="2">
    <source>
        <dbReference type="ARBA" id="ARBA00023015"/>
    </source>
</evidence>
<gene>
    <name evidence="7" type="ORF">D5281_19235</name>
</gene>
<reference evidence="7" key="1">
    <citation type="submission" date="2018-09" db="EMBL/GenBank/DDBJ databases">
        <title>Murine metabolic-syndrome-specific gut microbial biobank.</title>
        <authorList>
            <person name="Liu C."/>
        </authorList>
    </citation>
    <scope>NUCLEOTIDE SEQUENCE</scope>
    <source>
        <strain evidence="7">D42-62</strain>
    </source>
</reference>
<dbReference type="InterPro" id="IPR013325">
    <property type="entry name" value="RNA_pol_sigma_r2"/>
</dbReference>
<dbReference type="SUPFAM" id="SSF88946">
    <property type="entry name" value="Sigma2 domain of RNA polymerase sigma factors"/>
    <property type="match status" value="1"/>
</dbReference>
<evidence type="ECO:0000259" key="6">
    <source>
        <dbReference type="Pfam" id="PF08281"/>
    </source>
</evidence>
<feature type="domain" description="RNA polymerase sigma-70 region 2" evidence="5">
    <location>
        <begin position="14"/>
        <end position="76"/>
    </location>
</feature>
<proteinExistence type="inferred from homology"/>
<evidence type="ECO:0000256" key="1">
    <source>
        <dbReference type="ARBA" id="ARBA00010641"/>
    </source>
</evidence>
<protein>
    <submittedName>
        <fullName evidence="7">RNA polymerase sigma factor</fullName>
    </submittedName>
</protein>
<keyword evidence="3" id="KW-0731">Sigma factor</keyword>
<name>A0A9X5BID0_9FIRM</name>
<dbReference type="OrthoDB" id="1027298at2"/>
<dbReference type="GO" id="GO:0006352">
    <property type="term" value="P:DNA-templated transcription initiation"/>
    <property type="evidence" value="ECO:0007669"/>
    <property type="project" value="InterPro"/>
</dbReference>
<dbReference type="Gene3D" id="1.10.10.10">
    <property type="entry name" value="Winged helix-like DNA-binding domain superfamily/Winged helix DNA-binding domain"/>
    <property type="match status" value="1"/>
</dbReference>
<dbReference type="AlphaFoldDB" id="A0A9X5BID0"/>
<evidence type="ECO:0000259" key="5">
    <source>
        <dbReference type="Pfam" id="PF04542"/>
    </source>
</evidence>
<dbReference type="SUPFAM" id="SSF88659">
    <property type="entry name" value="Sigma3 and sigma4 domains of RNA polymerase sigma factors"/>
    <property type="match status" value="1"/>
</dbReference>
<comment type="caution">
    <text evidence="7">The sequence shown here is derived from an EMBL/GenBank/DDBJ whole genome shotgun (WGS) entry which is preliminary data.</text>
</comment>
<dbReference type="NCBIfam" id="TIGR02937">
    <property type="entry name" value="sigma70-ECF"/>
    <property type="match status" value="1"/>
</dbReference>
<keyword evidence="8" id="KW-1185">Reference proteome</keyword>
<organism evidence="7 8">
    <name type="scientific">Parablautia muri</name>
    <dbReference type="NCBI Taxonomy" id="2320879"/>
    <lineage>
        <taxon>Bacteria</taxon>
        <taxon>Bacillati</taxon>
        <taxon>Bacillota</taxon>
        <taxon>Clostridia</taxon>
        <taxon>Lachnospirales</taxon>
        <taxon>Lachnospiraceae</taxon>
        <taxon>Parablautia</taxon>
    </lineage>
</organism>
<evidence type="ECO:0000256" key="3">
    <source>
        <dbReference type="ARBA" id="ARBA00023082"/>
    </source>
</evidence>
<keyword evidence="4" id="KW-0804">Transcription</keyword>
<dbReference type="Pfam" id="PF04542">
    <property type="entry name" value="Sigma70_r2"/>
    <property type="match status" value="1"/>
</dbReference>
<dbReference type="Proteomes" id="UP001154420">
    <property type="component" value="Unassembled WGS sequence"/>
</dbReference>
<dbReference type="CDD" id="cd06171">
    <property type="entry name" value="Sigma70_r4"/>
    <property type="match status" value="1"/>
</dbReference>
<feature type="domain" description="RNA polymerase sigma factor 70 region 4 type 2" evidence="6">
    <location>
        <begin position="99"/>
        <end position="150"/>
    </location>
</feature>
<dbReference type="InterPro" id="IPR013249">
    <property type="entry name" value="RNA_pol_sigma70_r4_t2"/>
</dbReference>
<dbReference type="GO" id="GO:0003677">
    <property type="term" value="F:DNA binding"/>
    <property type="evidence" value="ECO:0007669"/>
    <property type="project" value="InterPro"/>
</dbReference>
<evidence type="ECO:0000256" key="4">
    <source>
        <dbReference type="ARBA" id="ARBA00023163"/>
    </source>
</evidence>
<dbReference type="InterPro" id="IPR014284">
    <property type="entry name" value="RNA_pol_sigma-70_dom"/>
</dbReference>
<dbReference type="InterPro" id="IPR039425">
    <property type="entry name" value="RNA_pol_sigma-70-like"/>
</dbReference>
<dbReference type="PANTHER" id="PTHR43133:SF51">
    <property type="entry name" value="RNA POLYMERASE SIGMA FACTOR"/>
    <property type="match status" value="1"/>
</dbReference>
<evidence type="ECO:0000313" key="8">
    <source>
        <dbReference type="Proteomes" id="UP001154420"/>
    </source>
</evidence>
<sequence length="158" mass="18779">MKQQQFVAEVLAAEKQLYGVARSMLKREVDCEDAIQNTLLRAYANLKTLRDEKFFRTWLTRILINECYRILKKDKRLVPYEETVDGITKSMKWENGYSEVYEALMTLKESYRLAFVLHYIEGYSVKEIAQILKISENNVKQRLLRARKQMKEILKGEM</sequence>
<dbReference type="Pfam" id="PF08281">
    <property type="entry name" value="Sigma70_r4_2"/>
    <property type="match status" value="1"/>
</dbReference>
<comment type="similarity">
    <text evidence="1">Belongs to the sigma-70 factor family. ECF subfamily.</text>
</comment>
<dbReference type="PANTHER" id="PTHR43133">
    <property type="entry name" value="RNA POLYMERASE ECF-TYPE SIGMA FACTO"/>
    <property type="match status" value="1"/>
</dbReference>